<dbReference type="PANTHER" id="PTHR21236:SF2">
    <property type="entry name" value="PROTEIN YIPF"/>
    <property type="match status" value="1"/>
</dbReference>
<dbReference type="GO" id="GO:0005802">
    <property type="term" value="C:trans-Golgi network"/>
    <property type="evidence" value="ECO:0007669"/>
    <property type="project" value="TreeGrafter"/>
</dbReference>
<proteinExistence type="inferred from homology"/>
<evidence type="ECO:0000256" key="2">
    <source>
        <dbReference type="ARBA" id="ARBA00010596"/>
    </source>
</evidence>
<dbReference type="AlphaFoldDB" id="A0A9P6KYI8"/>
<dbReference type="InterPro" id="IPR045231">
    <property type="entry name" value="Yip1/4-like"/>
</dbReference>
<evidence type="ECO:0000313" key="9">
    <source>
        <dbReference type="Proteomes" id="UP000740883"/>
    </source>
</evidence>
<name>A0A9P6KYI8_9MICR</name>
<comment type="caution">
    <text evidence="6">Lacks conserved residue(s) required for the propagation of feature annotation.</text>
</comment>
<protein>
    <recommendedName>
        <fullName evidence="6">Protein YIP</fullName>
    </recommendedName>
</protein>
<feature type="transmembrane region" description="Helical" evidence="6">
    <location>
        <begin position="91"/>
        <end position="110"/>
    </location>
</feature>
<evidence type="ECO:0000256" key="6">
    <source>
        <dbReference type="RuleBase" id="RU361264"/>
    </source>
</evidence>
<comment type="caution">
    <text evidence="8">The sequence shown here is derived from an EMBL/GenBank/DDBJ whole genome shotgun (WGS) entry which is preliminary data.</text>
</comment>
<dbReference type="GO" id="GO:0006888">
    <property type="term" value="P:endoplasmic reticulum to Golgi vesicle-mediated transport"/>
    <property type="evidence" value="ECO:0007669"/>
    <property type="project" value="InterPro"/>
</dbReference>
<evidence type="ECO:0000313" key="8">
    <source>
        <dbReference type="EMBL" id="KAF9761584.1"/>
    </source>
</evidence>
<feature type="transmembrane region" description="Helical" evidence="6">
    <location>
        <begin position="116"/>
        <end position="141"/>
    </location>
</feature>
<evidence type="ECO:0000256" key="3">
    <source>
        <dbReference type="ARBA" id="ARBA00022692"/>
    </source>
</evidence>
<reference evidence="8 9" key="1">
    <citation type="journal article" date="2020" name="Genome Biol. Evol.">
        <title>Comparative genomics of strictly vertically transmitted, feminizing microsporidia endosymbionts of amphipod crustaceans.</title>
        <authorList>
            <person name="Cormier A."/>
            <person name="Chebbi M.A."/>
            <person name="Giraud I."/>
            <person name="Wattier R."/>
            <person name="Teixeira M."/>
            <person name="Gilbert C."/>
            <person name="Rigaud T."/>
            <person name="Cordaux R."/>
        </authorList>
    </citation>
    <scope>NUCLEOTIDE SEQUENCE [LARGE SCALE GENOMIC DNA]</scope>
    <source>
        <strain evidence="8 9">Ou3-Ou53</strain>
    </source>
</reference>
<feature type="transmembrane region" description="Helical" evidence="6">
    <location>
        <begin position="153"/>
        <end position="174"/>
    </location>
</feature>
<dbReference type="Pfam" id="PF04893">
    <property type="entry name" value="Yip1"/>
    <property type="match status" value="1"/>
</dbReference>
<dbReference type="EMBL" id="SBJO01000302">
    <property type="protein sequence ID" value="KAF9761584.1"/>
    <property type="molecule type" value="Genomic_DNA"/>
</dbReference>
<evidence type="ECO:0000256" key="4">
    <source>
        <dbReference type="ARBA" id="ARBA00022989"/>
    </source>
</evidence>
<dbReference type="GO" id="GO:0048280">
    <property type="term" value="P:vesicle fusion with Golgi apparatus"/>
    <property type="evidence" value="ECO:0007669"/>
    <property type="project" value="TreeGrafter"/>
</dbReference>
<dbReference type="OrthoDB" id="440385at2759"/>
<keyword evidence="3 6" id="KW-0812">Transmembrane</keyword>
<feature type="transmembrane region" description="Helical" evidence="6">
    <location>
        <begin position="180"/>
        <end position="197"/>
    </location>
</feature>
<comment type="similarity">
    <text evidence="2 6">Belongs to the YIP1 family.</text>
</comment>
<evidence type="ECO:0000259" key="7">
    <source>
        <dbReference type="Pfam" id="PF04893"/>
    </source>
</evidence>
<sequence length="198" mass="22603">MDFDEQKEIYSDKIDLKKALTGTLPDDNSLLEELGINLSIIKKESLLIFKVFKPSDIKVSFIEDADMSGPIIFILLYTLCMFINCKMHFGYVYLISLISLLSIYFLLNVIDTVSIGLLQCCSVMGYAFVPMIIFAFLNIFLNWSGSLFRIIMGILFSLWSSYVSTTVFILYLGLANRSLVVWYPLMLCYGCFSLLVIF</sequence>
<organism evidence="8 9">
    <name type="scientific">Nosema granulosis</name>
    <dbReference type="NCBI Taxonomy" id="83296"/>
    <lineage>
        <taxon>Eukaryota</taxon>
        <taxon>Fungi</taxon>
        <taxon>Fungi incertae sedis</taxon>
        <taxon>Microsporidia</taxon>
        <taxon>Nosematidae</taxon>
        <taxon>Nosema</taxon>
    </lineage>
</organism>
<accession>A0A9P6KYI8</accession>
<dbReference type="PANTHER" id="PTHR21236">
    <property type="entry name" value="GOLGI MEMBRANE PROTEIN YIP1"/>
    <property type="match status" value="1"/>
</dbReference>
<feature type="domain" description="Yip1" evidence="7">
    <location>
        <begin position="53"/>
        <end position="194"/>
    </location>
</feature>
<gene>
    <name evidence="8" type="primary">yip1</name>
    <name evidence="8" type="ORF">NGRA_2546</name>
</gene>
<keyword evidence="4 6" id="KW-1133">Transmembrane helix</keyword>
<keyword evidence="9" id="KW-1185">Reference proteome</keyword>
<evidence type="ECO:0000256" key="1">
    <source>
        <dbReference type="ARBA" id="ARBA00004141"/>
    </source>
</evidence>
<dbReference type="Proteomes" id="UP000740883">
    <property type="component" value="Unassembled WGS sequence"/>
</dbReference>
<comment type="subcellular location">
    <subcellularLocation>
        <location evidence="6">Golgi apparatus membrane</location>
        <topology evidence="6">Multi-pass membrane protein</topology>
    </subcellularLocation>
    <subcellularLocation>
        <location evidence="1">Membrane</location>
        <topology evidence="1">Multi-pass membrane protein</topology>
    </subcellularLocation>
</comment>
<keyword evidence="5 6" id="KW-0472">Membrane</keyword>
<dbReference type="InterPro" id="IPR006977">
    <property type="entry name" value="Yip1_dom"/>
</dbReference>
<dbReference type="GO" id="GO:0000139">
    <property type="term" value="C:Golgi membrane"/>
    <property type="evidence" value="ECO:0007669"/>
    <property type="project" value="UniProtKB-SubCell"/>
</dbReference>
<evidence type="ECO:0000256" key="5">
    <source>
        <dbReference type="ARBA" id="ARBA00023136"/>
    </source>
</evidence>